<feature type="transmembrane region" description="Helical" evidence="2">
    <location>
        <begin position="147"/>
        <end position="169"/>
    </location>
</feature>
<evidence type="ECO:0000256" key="1">
    <source>
        <dbReference type="SAM" id="MobiDB-lite"/>
    </source>
</evidence>
<gene>
    <name evidence="3" type="ORF">SAMN05443637_105192</name>
</gene>
<keyword evidence="2" id="KW-1133">Transmembrane helix</keyword>
<evidence type="ECO:0000256" key="2">
    <source>
        <dbReference type="SAM" id="Phobius"/>
    </source>
</evidence>
<organism evidence="3 4">
    <name type="scientific">Pseudonocardia thermophila</name>
    <dbReference type="NCBI Taxonomy" id="1848"/>
    <lineage>
        <taxon>Bacteria</taxon>
        <taxon>Bacillati</taxon>
        <taxon>Actinomycetota</taxon>
        <taxon>Actinomycetes</taxon>
        <taxon>Pseudonocardiales</taxon>
        <taxon>Pseudonocardiaceae</taxon>
        <taxon>Pseudonocardia</taxon>
    </lineage>
</organism>
<feature type="transmembrane region" description="Helical" evidence="2">
    <location>
        <begin position="77"/>
        <end position="100"/>
    </location>
</feature>
<protein>
    <submittedName>
        <fullName evidence="3">Uncharacterized protein</fullName>
    </submittedName>
</protein>
<accession>A0A1M6RWU7</accession>
<dbReference type="RefSeq" id="WP_073456511.1">
    <property type="nucleotide sequence ID" value="NZ_CALGVN010000051.1"/>
</dbReference>
<evidence type="ECO:0000313" key="4">
    <source>
        <dbReference type="Proteomes" id="UP000184363"/>
    </source>
</evidence>
<dbReference type="Proteomes" id="UP000184363">
    <property type="component" value="Unassembled WGS sequence"/>
</dbReference>
<name>A0A1M6RWU7_PSETH</name>
<dbReference type="EMBL" id="FRAP01000005">
    <property type="protein sequence ID" value="SHK36757.1"/>
    <property type="molecule type" value="Genomic_DNA"/>
</dbReference>
<evidence type="ECO:0000313" key="3">
    <source>
        <dbReference type="EMBL" id="SHK36757.1"/>
    </source>
</evidence>
<keyword evidence="4" id="KW-1185">Reference proteome</keyword>
<feature type="transmembrane region" description="Helical" evidence="2">
    <location>
        <begin position="120"/>
        <end position="140"/>
    </location>
</feature>
<keyword evidence="2" id="KW-0812">Transmembrane</keyword>
<reference evidence="3 4" key="1">
    <citation type="submission" date="2016-11" db="EMBL/GenBank/DDBJ databases">
        <authorList>
            <person name="Jaros S."/>
            <person name="Januszkiewicz K."/>
            <person name="Wedrychowicz H."/>
        </authorList>
    </citation>
    <scope>NUCLEOTIDE SEQUENCE [LARGE SCALE GENOMIC DNA]</scope>
    <source>
        <strain evidence="3 4">DSM 43832</strain>
    </source>
</reference>
<feature type="compositionally biased region" description="Basic and acidic residues" evidence="1">
    <location>
        <begin position="1"/>
        <end position="16"/>
    </location>
</feature>
<proteinExistence type="predicted"/>
<dbReference type="AlphaFoldDB" id="A0A1M6RWU7"/>
<dbReference type="STRING" id="1848.SAMN05443637_105192"/>
<feature type="region of interest" description="Disordered" evidence="1">
    <location>
        <begin position="1"/>
        <end position="70"/>
    </location>
</feature>
<keyword evidence="2" id="KW-0472">Membrane</keyword>
<sequence>MTEPRWGDRPGPDRQAEAPTVRLPAPHQPTARYEADPYTRYYADDPVPDERWSGYQDDLQQPEYEPERRPRRRGQGFSLLVLVLAAAESILLWLVTYRALASVDFTSAEPFGRLGGHLGTFGLLVLATLVVFVLALLAMVVARPKALAGLALLASVLLPIAGVGMGVWYGGDALRRGIEESVSATGPAIDTAVDRVVDEIERRIADLDPLRDLLPG</sequence>